<feature type="region of interest" description="Disordered" evidence="1">
    <location>
        <begin position="1"/>
        <end position="52"/>
    </location>
</feature>
<protein>
    <recommendedName>
        <fullName evidence="4">Malic enzyme</fullName>
    </recommendedName>
</protein>
<name>A0ABU4ZQF8_9HYPH</name>
<accession>A0ABU4ZQF8</accession>
<proteinExistence type="predicted"/>
<reference evidence="2 3" key="1">
    <citation type="submission" date="2023-08" db="EMBL/GenBank/DDBJ databases">
        <title>Implementing the SeqCode for naming new Mesorhizobium species isolated from Vachellia karroo root nodules.</title>
        <authorList>
            <person name="Van Lill M."/>
        </authorList>
    </citation>
    <scope>NUCLEOTIDE SEQUENCE [LARGE SCALE GENOMIC DNA]</scope>
    <source>
        <strain evidence="2 3">MSK 1335</strain>
    </source>
</reference>
<dbReference type="RefSeq" id="WP_320234214.1">
    <property type="nucleotide sequence ID" value="NZ_JAVIJF010000012.1"/>
</dbReference>
<keyword evidence="3" id="KW-1185">Reference proteome</keyword>
<evidence type="ECO:0000256" key="1">
    <source>
        <dbReference type="SAM" id="MobiDB-lite"/>
    </source>
</evidence>
<organism evidence="2 3">
    <name type="scientific">Mesorhizobium montanum</name>
    <dbReference type="NCBI Taxonomy" id="3072323"/>
    <lineage>
        <taxon>Bacteria</taxon>
        <taxon>Pseudomonadati</taxon>
        <taxon>Pseudomonadota</taxon>
        <taxon>Alphaproteobacteria</taxon>
        <taxon>Hyphomicrobiales</taxon>
        <taxon>Phyllobacteriaceae</taxon>
        <taxon>Mesorhizobium</taxon>
    </lineage>
</organism>
<comment type="caution">
    <text evidence="2">The sequence shown here is derived from an EMBL/GenBank/DDBJ whole genome shotgun (WGS) entry which is preliminary data.</text>
</comment>
<feature type="compositionally biased region" description="Low complexity" evidence="1">
    <location>
        <begin position="11"/>
        <end position="24"/>
    </location>
</feature>
<dbReference type="EMBL" id="JAVIJF010000012">
    <property type="protein sequence ID" value="MDX8526258.1"/>
    <property type="molecule type" value="Genomic_DNA"/>
</dbReference>
<sequence>MAIKFSTKDQPPAAAATAKPAKSAAEPKADKPLAVDLFEQPAQKPPRKTGKK</sequence>
<evidence type="ECO:0000313" key="2">
    <source>
        <dbReference type="EMBL" id="MDX8526258.1"/>
    </source>
</evidence>
<gene>
    <name evidence="2" type="ORF">RFM68_17285</name>
</gene>
<dbReference type="Proteomes" id="UP001276840">
    <property type="component" value="Unassembled WGS sequence"/>
</dbReference>
<evidence type="ECO:0000313" key="3">
    <source>
        <dbReference type="Proteomes" id="UP001276840"/>
    </source>
</evidence>
<evidence type="ECO:0008006" key="4">
    <source>
        <dbReference type="Google" id="ProtNLM"/>
    </source>
</evidence>